<keyword evidence="3" id="KW-1185">Reference proteome</keyword>
<dbReference type="EC" id="1.14.13.-" evidence="2"/>
<dbReference type="InterPro" id="IPR051209">
    <property type="entry name" value="FAD-bind_Monooxygenase_sf"/>
</dbReference>
<accession>A0ABV5T683</accession>
<proteinExistence type="predicted"/>
<dbReference type="Pfam" id="PF13738">
    <property type="entry name" value="Pyr_redox_3"/>
    <property type="match status" value="1"/>
</dbReference>
<comment type="caution">
    <text evidence="2">The sequence shown here is derived from an EMBL/GenBank/DDBJ whole genome shotgun (WGS) entry which is preliminary data.</text>
</comment>
<keyword evidence="2" id="KW-0560">Oxidoreductase</keyword>
<dbReference type="PANTHER" id="PTHR42877:SF4">
    <property type="entry name" value="FAD_NAD(P)-BINDING DOMAIN-CONTAINING PROTEIN-RELATED"/>
    <property type="match status" value="1"/>
</dbReference>
<feature type="region of interest" description="Disordered" evidence="1">
    <location>
        <begin position="501"/>
        <end position="526"/>
    </location>
</feature>
<name>A0ABV5T683_9MICO</name>
<dbReference type="RefSeq" id="WP_344710373.1">
    <property type="nucleotide sequence ID" value="NZ_BAAAWH010000001.1"/>
</dbReference>
<dbReference type="GO" id="GO:0004497">
    <property type="term" value="F:monooxygenase activity"/>
    <property type="evidence" value="ECO:0007669"/>
    <property type="project" value="UniProtKB-KW"/>
</dbReference>
<dbReference type="PANTHER" id="PTHR42877">
    <property type="entry name" value="L-ORNITHINE N(5)-MONOOXYGENASE-RELATED"/>
    <property type="match status" value="1"/>
</dbReference>
<dbReference type="SUPFAM" id="SSF51905">
    <property type="entry name" value="FAD/NAD(P)-binding domain"/>
    <property type="match status" value="2"/>
</dbReference>
<organism evidence="2 3">
    <name type="scientific">Microbacterium terregens</name>
    <dbReference type="NCBI Taxonomy" id="69363"/>
    <lineage>
        <taxon>Bacteria</taxon>
        <taxon>Bacillati</taxon>
        <taxon>Actinomycetota</taxon>
        <taxon>Actinomycetes</taxon>
        <taxon>Micrococcales</taxon>
        <taxon>Microbacteriaceae</taxon>
        <taxon>Microbacterium</taxon>
    </lineage>
</organism>
<dbReference type="Proteomes" id="UP001589611">
    <property type="component" value="Unassembled WGS sequence"/>
</dbReference>
<protein>
    <submittedName>
        <fullName evidence="2">Flavin-containing monooxygenase</fullName>
        <ecNumber evidence="2">1.14.13.-</ecNumber>
    </submittedName>
</protein>
<dbReference type="InterPro" id="IPR036188">
    <property type="entry name" value="FAD/NAD-bd_sf"/>
</dbReference>
<evidence type="ECO:0000256" key="1">
    <source>
        <dbReference type="SAM" id="MobiDB-lite"/>
    </source>
</evidence>
<sequence length="526" mass="59348">METTDRSHPNAGTGRRALRVGIIGAGFGGIALAVKLKAKTRAEITIFEQDSGVGGTWWQNRYPGCEVDIPSHVYSFSFLKWDWPRTHATQPELREYAERATEIFGIRDNIRLNTKVDRAQWDEDSATYTIETATGELHEFDFVVSSVGLLNVPRYPDWPGLDSFEGVSFHTSRWEHQHDLAGKSVAVVGTGSTAVQVAPALAARVEHLTVYQREPGWIEPKHERAYTPRERAFYRRVPFAQRAHRLLLLAKANRRFKAYDTRSRMQRKMQDLCQDFIDRTIEDPETRAAVTPTYAWGCKRPVVASTFYPSLNRPNVTLVPRAVTRVTKNGLIDADGVERKADVLILSTGFQPQQFLSSVDIRGRGNLSLHEAWAKRATAFLGVTVPGFPNFFILYGPNTNGGTSIIAQLERQAELAVRAIRRIERFGGRVVDTDPSMLARWTAWIDEQLETHASAMNSGCHNYYTLDGGANVTQWPRTHWIYFLATRFLARRGLIFSDRVDTPRSSGSTRDHTSKPILLRSSSRAD</sequence>
<dbReference type="EMBL" id="JBHMBE010000007">
    <property type="protein sequence ID" value="MFB9647161.1"/>
    <property type="molecule type" value="Genomic_DNA"/>
</dbReference>
<evidence type="ECO:0000313" key="2">
    <source>
        <dbReference type="EMBL" id="MFB9647161.1"/>
    </source>
</evidence>
<evidence type="ECO:0000313" key="3">
    <source>
        <dbReference type="Proteomes" id="UP001589611"/>
    </source>
</evidence>
<dbReference type="Gene3D" id="3.50.50.60">
    <property type="entry name" value="FAD/NAD(P)-binding domain"/>
    <property type="match status" value="2"/>
</dbReference>
<reference evidence="2 3" key="1">
    <citation type="submission" date="2024-09" db="EMBL/GenBank/DDBJ databases">
        <authorList>
            <person name="Sun Q."/>
            <person name="Mori K."/>
        </authorList>
    </citation>
    <scope>NUCLEOTIDE SEQUENCE [LARGE SCALE GENOMIC DNA]</scope>
    <source>
        <strain evidence="2 3">JCM 1342</strain>
    </source>
</reference>
<keyword evidence="2" id="KW-0503">Monooxygenase</keyword>
<gene>
    <name evidence="2" type="ORF">ACFFPJ_15295</name>
</gene>